<dbReference type="EMBL" id="RCHS01004197">
    <property type="protein sequence ID" value="RMX37054.1"/>
    <property type="molecule type" value="Genomic_DNA"/>
</dbReference>
<organism evidence="1 2">
    <name type="scientific">Pocillopora damicornis</name>
    <name type="common">Cauliflower coral</name>
    <name type="synonym">Millepora damicornis</name>
    <dbReference type="NCBI Taxonomy" id="46731"/>
    <lineage>
        <taxon>Eukaryota</taxon>
        <taxon>Metazoa</taxon>
        <taxon>Cnidaria</taxon>
        <taxon>Anthozoa</taxon>
        <taxon>Hexacorallia</taxon>
        <taxon>Scleractinia</taxon>
        <taxon>Astrocoeniina</taxon>
        <taxon>Pocilloporidae</taxon>
        <taxon>Pocillopora</taxon>
    </lineage>
</organism>
<dbReference type="InterPro" id="IPR011604">
    <property type="entry name" value="PDDEXK-like_dom_sf"/>
</dbReference>
<keyword evidence="2" id="KW-1185">Reference proteome</keyword>
<protein>
    <submittedName>
        <fullName evidence="1">Uncharacterized protein</fullName>
    </submittedName>
</protein>
<evidence type="ECO:0000313" key="1">
    <source>
        <dbReference type="EMBL" id="RMX37054.1"/>
    </source>
</evidence>
<name>A0A3M6T6X2_POCDA</name>
<feature type="non-terminal residue" evidence="1">
    <location>
        <position position="105"/>
    </location>
</feature>
<accession>A0A3M6T6X2</accession>
<dbReference type="Gene3D" id="3.90.320.10">
    <property type="match status" value="1"/>
</dbReference>
<sequence length="105" mass="12603">MLTCIWHVLLTAEFTIIERKIHGTVVELPYLKEVNGVLKLKKSHSYHYQENEPLLPSDSKWVHLSVWCKTDHYLERIRSDNEILRAMKNKLETFYFELMIKKLET</sequence>
<dbReference type="AlphaFoldDB" id="A0A3M6T6X2"/>
<gene>
    <name evidence="1" type="ORF">pdam_00016451</name>
</gene>
<proteinExistence type="predicted"/>
<dbReference type="Proteomes" id="UP000275408">
    <property type="component" value="Unassembled WGS sequence"/>
</dbReference>
<comment type="caution">
    <text evidence="1">The sequence shown here is derived from an EMBL/GenBank/DDBJ whole genome shotgun (WGS) entry which is preliminary data.</text>
</comment>
<dbReference type="OrthoDB" id="5948422at2759"/>
<evidence type="ECO:0000313" key="2">
    <source>
        <dbReference type="Proteomes" id="UP000275408"/>
    </source>
</evidence>
<reference evidence="1 2" key="1">
    <citation type="journal article" date="2018" name="Sci. Rep.">
        <title>Comparative analysis of the Pocillopora damicornis genome highlights role of immune system in coral evolution.</title>
        <authorList>
            <person name="Cunning R."/>
            <person name="Bay R.A."/>
            <person name="Gillette P."/>
            <person name="Baker A.C."/>
            <person name="Traylor-Knowles N."/>
        </authorList>
    </citation>
    <scope>NUCLEOTIDE SEQUENCE [LARGE SCALE GENOMIC DNA]</scope>
    <source>
        <strain evidence="1">RSMAS</strain>
        <tissue evidence="1">Whole animal</tissue>
    </source>
</reference>